<dbReference type="EMBL" id="JBHSDQ010000007">
    <property type="protein sequence ID" value="MFC4397656.1"/>
    <property type="molecule type" value="Genomic_DNA"/>
</dbReference>
<evidence type="ECO:0000313" key="1">
    <source>
        <dbReference type="EMBL" id="MFC4397656.1"/>
    </source>
</evidence>
<dbReference type="SUPFAM" id="SSF54593">
    <property type="entry name" value="Glyoxalase/Bleomycin resistance protein/Dihydroxybiphenyl dioxygenase"/>
    <property type="match status" value="1"/>
</dbReference>
<keyword evidence="2" id="KW-1185">Reference proteome</keyword>
<sequence>MLRVRPVHFTSRTDSWKQFLTALGMVQTEDDGGWHVFDSASGRLALHGAEAGSGQDGHTVFGVEVGDVAEFARRTNLSAQEDGTQGGGAQPAELVTAAHGETCRISAPDGFSFMADKASHAAQCADADPALAVVAVWYTADPEGAVRTLLHVGARPRPVPDNDETADFTAKNGGVLLVRPATGASRSGLGFEYDGGLEPLRDRLTAAGFAASLTEEAFGSTLHVANPDAGSPNAPATVWISQRRPMG</sequence>
<gene>
    <name evidence="1" type="ORF">ACFO0G_16275</name>
</gene>
<proteinExistence type="predicted"/>
<accession>A0ABV8WMQ3</accession>
<organism evidence="1 2">
    <name type="scientific">Arthrobacter sedimenti</name>
    <dbReference type="NCBI Taxonomy" id="2694931"/>
    <lineage>
        <taxon>Bacteria</taxon>
        <taxon>Bacillati</taxon>
        <taxon>Actinomycetota</taxon>
        <taxon>Actinomycetes</taxon>
        <taxon>Micrococcales</taxon>
        <taxon>Micrococcaceae</taxon>
        <taxon>Arthrobacter</taxon>
    </lineage>
</organism>
<evidence type="ECO:0000313" key="2">
    <source>
        <dbReference type="Proteomes" id="UP001595778"/>
    </source>
</evidence>
<reference evidence="2" key="1">
    <citation type="journal article" date="2019" name="Int. J. Syst. Evol. Microbiol.">
        <title>The Global Catalogue of Microorganisms (GCM) 10K type strain sequencing project: providing services to taxonomists for standard genome sequencing and annotation.</title>
        <authorList>
            <consortium name="The Broad Institute Genomics Platform"/>
            <consortium name="The Broad Institute Genome Sequencing Center for Infectious Disease"/>
            <person name="Wu L."/>
            <person name="Ma J."/>
        </authorList>
    </citation>
    <scope>NUCLEOTIDE SEQUENCE [LARGE SCALE GENOMIC DNA]</scope>
    <source>
        <strain evidence="2">PJ61</strain>
    </source>
</reference>
<dbReference type="Proteomes" id="UP001595778">
    <property type="component" value="Unassembled WGS sequence"/>
</dbReference>
<dbReference type="InterPro" id="IPR029068">
    <property type="entry name" value="Glyas_Bleomycin-R_OHBP_Dase"/>
</dbReference>
<name>A0ABV8WMQ3_9MICC</name>
<comment type="caution">
    <text evidence="1">The sequence shown here is derived from an EMBL/GenBank/DDBJ whole genome shotgun (WGS) entry which is preliminary data.</text>
</comment>
<protein>
    <submittedName>
        <fullName evidence="1">VOC family protein</fullName>
    </submittedName>
</protein>
<dbReference type="RefSeq" id="WP_376978962.1">
    <property type="nucleotide sequence ID" value="NZ_JBHSDQ010000007.1"/>
</dbReference>